<proteinExistence type="predicted"/>
<dbReference type="InParanoid" id="A0A2J7RRN2"/>
<dbReference type="Proteomes" id="UP000235965">
    <property type="component" value="Unassembled WGS sequence"/>
</dbReference>
<reference evidence="1 2" key="1">
    <citation type="submission" date="2017-12" db="EMBL/GenBank/DDBJ databases">
        <title>Hemimetabolous genomes reveal molecular basis of termite eusociality.</title>
        <authorList>
            <person name="Harrison M.C."/>
            <person name="Jongepier E."/>
            <person name="Robertson H.M."/>
            <person name="Arning N."/>
            <person name="Bitard-Feildel T."/>
            <person name="Chao H."/>
            <person name="Childers C.P."/>
            <person name="Dinh H."/>
            <person name="Doddapaneni H."/>
            <person name="Dugan S."/>
            <person name="Gowin J."/>
            <person name="Greiner C."/>
            <person name="Han Y."/>
            <person name="Hu H."/>
            <person name="Hughes D.S.T."/>
            <person name="Huylmans A.-K."/>
            <person name="Kemena C."/>
            <person name="Kremer L.P.M."/>
            <person name="Lee S.L."/>
            <person name="Lopez-Ezquerra A."/>
            <person name="Mallet L."/>
            <person name="Monroy-Kuhn J.M."/>
            <person name="Moser A."/>
            <person name="Murali S.C."/>
            <person name="Muzny D.M."/>
            <person name="Otani S."/>
            <person name="Piulachs M.-D."/>
            <person name="Poelchau M."/>
            <person name="Qu J."/>
            <person name="Schaub F."/>
            <person name="Wada-Katsumata A."/>
            <person name="Worley K.C."/>
            <person name="Xie Q."/>
            <person name="Ylla G."/>
            <person name="Poulsen M."/>
            <person name="Gibbs R.A."/>
            <person name="Schal C."/>
            <person name="Richards S."/>
            <person name="Belles X."/>
            <person name="Korb J."/>
            <person name="Bornberg-Bauer E."/>
        </authorList>
    </citation>
    <scope>NUCLEOTIDE SEQUENCE [LARGE SCALE GENOMIC DNA]</scope>
    <source>
        <tissue evidence="1">Whole body</tissue>
    </source>
</reference>
<name>A0A2J7RRN2_9NEOP</name>
<sequence>MRGYQPSSNLMKDENGDLLADSHNILNMWKNYYSQLLNVHRVSDFRQTEIHTAELLVPNPSPFEVESAIAKLKRYKSPGSDQILPELIQAGGKILCSKIHKLITSIWHKEKLPDDQWKESIIVPVHKKGDKTDCSNYCGMSLIQVSQEEWTKLREGVPYVKVCRYNPKHLCPKLNSYGDNGPRKVWSSGRSMHYTCQLRLLSVCP</sequence>
<protein>
    <submittedName>
        <fullName evidence="1">Uncharacterized protein</fullName>
    </submittedName>
</protein>
<accession>A0A2J7RRN2</accession>
<gene>
    <name evidence="1" type="ORF">B7P43_G10812</name>
</gene>
<comment type="caution">
    <text evidence="1">The sequence shown here is derived from an EMBL/GenBank/DDBJ whole genome shotgun (WGS) entry which is preliminary data.</text>
</comment>
<evidence type="ECO:0000313" key="1">
    <source>
        <dbReference type="EMBL" id="PNF43474.1"/>
    </source>
</evidence>
<keyword evidence="2" id="KW-1185">Reference proteome</keyword>
<organism evidence="1 2">
    <name type="scientific">Cryptotermes secundus</name>
    <dbReference type="NCBI Taxonomy" id="105785"/>
    <lineage>
        <taxon>Eukaryota</taxon>
        <taxon>Metazoa</taxon>
        <taxon>Ecdysozoa</taxon>
        <taxon>Arthropoda</taxon>
        <taxon>Hexapoda</taxon>
        <taxon>Insecta</taxon>
        <taxon>Pterygota</taxon>
        <taxon>Neoptera</taxon>
        <taxon>Polyneoptera</taxon>
        <taxon>Dictyoptera</taxon>
        <taxon>Blattodea</taxon>
        <taxon>Blattoidea</taxon>
        <taxon>Termitoidae</taxon>
        <taxon>Kalotermitidae</taxon>
        <taxon>Cryptotermitinae</taxon>
        <taxon>Cryptotermes</taxon>
    </lineage>
</organism>
<dbReference type="EMBL" id="NEVH01000602">
    <property type="protein sequence ID" value="PNF43474.1"/>
    <property type="molecule type" value="Genomic_DNA"/>
</dbReference>
<dbReference type="PANTHER" id="PTHR19446">
    <property type="entry name" value="REVERSE TRANSCRIPTASES"/>
    <property type="match status" value="1"/>
</dbReference>
<evidence type="ECO:0000313" key="2">
    <source>
        <dbReference type="Proteomes" id="UP000235965"/>
    </source>
</evidence>
<dbReference type="AlphaFoldDB" id="A0A2J7RRN2"/>